<dbReference type="InterPro" id="IPR037185">
    <property type="entry name" value="EmrE-like"/>
</dbReference>
<proteinExistence type="predicted"/>
<sequence>MLLFVLTFGAAICFAFGNVLSKSGVAKSGKKADFAHPIQFILGFLTSKRWWTGFFLSACGNAGNYSAMALYNLSLVKPISALNPVLTAVFGWLFLKEPINRRIVAAIVCVLCGLLFASAEIGEKAGVQNIPALWIFVAIFLAFAFSCRFIFRRSEISDSLMMGTCYGLSDVLYKSLAIDATAKGIELSAGEFVYWLGDIRVWAFAATYLTAFLFTQVAFSRGRALFVIPFSAAIGAVVPILAGALIFAEPFPPMKIVSIVLVIFGSSLFITSPREIIKKNFSRKFHAK</sequence>
<dbReference type="Proteomes" id="UP000190449">
    <property type="component" value="Unassembled WGS sequence"/>
</dbReference>
<feature type="transmembrane region" description="Helical" evidence="1">
    <location>
        <begin position="254"/>
        <end position="271"/>
    </location>
</feature>
<dbReference type="RefSeq" id="WP_073304018.1">
    <property type="nucleotide sequence ID" value="NZ_FRAW01000012.1"/>
</dbReference>
<reference evidence="4 6" key="3">
    <citation type="submission" date="2017-02" db="EMBL/GenBank/DDBJ databases">
        <authorList>
            <person name="Peterson S.W."/>
        </authorList>
    </citation>
    <scope>NUCLEOTIDE SEQUENCE [LARGE SCALE GENOMIC DNA]</scope>
    <source>
        <strain evidence="4 6">ATCC 43854</strain>
    </source>
</reference>
<gene>
    <name evidence="4" type="ORF">SAMN02745108_00322</name>
    <name evidence="3" type="ORF">SAMN05720469_11246</name>
</gene>
<evidence type="ECO:0000313" key="5">
    <source>
        <dbReference type="Proteomes" id="UP000184275"/>
    </source>
</evidence>
<accession>A0A1T4K5W2</accession>
<dbReference type="SUPFAM" id="SSF103481">
    <property type="entry name" value="Multidrug resistance efflux transporter EmrE"/>
    <property type="match status" value="1"/>
</dbReference>
<keyword evidence="1" id="KW-1133">Transmembrane helix</keyword>
<feature type="transmembrane region" description="Helical" evidence="1">
    <location>
        <begin position="226"/>
        <end position="248"/>
    </location>
</feature>
<reference evidence="3" key="2">
    <citation type="submission" date="2016-11" db="EMBL/GenBank/DDBJ databases">
        <authorList>
            <person name="Jaros S."/>
            <person name="Januszkiewicz K."/>
            <person name="Wedrychowicz H."/>
        </authorList>
    </citation>
    <scope>NUCLEOTIDE SEQUENCE [LARGE SCALE GENOMIC DNA]</scope>
    <source>
        <strain evidence="3">UWOS</strain>
    </source>
</reference>
<feature type="transmembrane region" description="Helical" evidence="1">
    <location>
        <begin position="131"/>
        <end position="151"/>
    </location>
</feature>
<feature type="transmembrane region" description="Helical" evidence="1">
    <location>
        <begin position="78"/>
        <end position="95"/>
    </location>
</feature>
<organism evidence="3 5">
    <name type="scientific">Fibrobacter intestinalis</name>
    <dbReference type="NCBI Taxonomy" id="28122"/>
    <lineage>
        <taxon>Bacteria</taxon>
        <taxon>Pseudomonadati</taxon>
        <taxon>Fibrobacterota</taxon>
        <taxon>Fibrobacteria</taxon>
        <taxon>Fibrobacterales</taxon>
        <taxon>Fibrobacteraceae</taxon>
        <taxon>Fibrobacter</taxon>
    </lineage>
</organism>
<dbReference type="Proteomes" id="UP000184275">
    <property type="component" value="Unassembled WGS sequence"/>
</dbReference>
<dbReference type="EMBL" id="FRAW01000012">
    <property type="protein sequence ID" value="SHK64103.1"/>
    <property type="molecule type" value="Genomic_DNA"/>
</dbReference>
<dbReference type="AlphaFoldDB" id="A0A1M6U4L9"/>
<dbReference type="PANTHER" id="PTHR40761">
    <property type="entry name" value="CONSERVED INTEGRAL MEMBRANE ALANINE VALINE AND LEUCINE RICH PROTEIN-RELATED"/>
    <property type="match status" value="1"/>
</dbReference>
<keyword evidence="1" id="KW-0812">Transmembrane</keyword>
<name>A0A1M6U4L9_9BACT</name>
<reference evidence="5" key="1">
    <citation type="submission" date="2016-11" db="EMBL/GenBank/DDBJ databases">
        <authorList>
            <person name="Varghese N."/>
            <person name="Submissions S."/>
        </authorList>
    </citation>
    <scope>NUCLEOTIDE SEQUENCE [LARGE SCALE GENOMIC DNA]</scope>
    <source>
        <strain evidence="5">UWOS</strain>
    </source>
</reference>
<dbReference type="Pfam" id="PF00892">
    <property type="entry name" value="EamA"/>
    <property type="match status" value="1"/>
</dbReference>
<keyword evidence="1" id="KW-0472">Membrane</keyword>
<dbReference type="Gene3D" id="1.10.3730.20">
    <property type="match status" value="1"/>
</dbReference>
<feature type="domain" description="EamA" evidence="2">
    <location>
        <begin position="46"/>
        <end position="118"/>
    </location>
</feature>
<keyword evidence="5" id="KW-1185">Reference proteome</keyword>
<feature type="transmembrane region" description="Helical" evidence="1">
    <location>
        <begin position="101"/>
        <end position="119"/>
    </location>
</feature>
<accession>A0A1M6U4L9</accession>
<protein>
    <submittedName>
        <fullName evidence="3">EamA-like transporter family protein</fullName>
    </submittedName>
</protein>
<evidence type="ECO:0000313" key="6">
    <source>
        <dbReference type="Proteomes" id="UP000190449"/>
    </source>
</evidence>
<dbReference type="PANTHER" id="PTHR40761:SF1">
    <property type="entry name" value="CONSERVED INTEGRAL MEMBRANE ALANINE VALINE AND LEUCINE RICH PROTEIN-RELATED"/>
    <property type="match status" value="1"/>
</dbReference>
<evidence type="ECO:0000313" key="4">
    <source>
        <dbReference type="EMBL" id="SJZ37792.1"/>
    </source>
</evidence>
<evidence type="ECO:0000313" key="3">
    <source>
        <dbReference type="EMBL" id="SHK64103.1"/>
    </source>
</evidence>
<dbReference type="InterPro" id="IPR000620">
    <property type="entry name" value="EamA_dom"/>
</dbReference>
<evidence type="ECO:0000259" key="2">
    <source>
        <dbReference type="Pfam" id="PF00892"/>
    </source>
</evidence>
<evidence type="ECO:0000256" key="1">
    <source>
        <dbReference type="SAM" id="Phobius"/>
    </source>
</evidence>
<dbReference type="STRING" id="28122.SAMN02745108_00322"/>
<dbReference type="EMBL" id="FUWU01000003">
    <property type="protein sequence ID" value="SJZ37792.1"/>
    <property type="molecule type" value="Genomic_DNA"/>
</dbReference>
<dbReference type="GO" id="GO:0016020">
    <property type="term" value="C:membrane"/>
    <property type="evidence" value="ECO:0007669"/>
    <property type="project" value="InterPro"/>
</dbReference>